<dbReference type="AlphaFoldDB" id="A0A834N2E6"/>
<evidence type="ECO:0000313" key="2">
    <source>
        <dbReference type="EMBL" id="KAF7391713.1"/>
    </source>
</evidence>
<gene>
    <name evidence="2" type="ORF">HZH68_011256</name>
</gene>
<organism evidence="2 3">
    <name type="scientific">Vespula germanica</name>
    <name type="common">German yellow jacket</name>
    <name type="synonym">Paravespula germanica</name>
    <dbReference type="NCBI Taxonomy" id="30212"/>
    <lineage>
        <taxon>Eukaryota</taxon>
        <taxon>Metazoa</taxon>
        <taxon>Ecdysozoa</taxon>
        <taxon>Arthropoda</taxon>
        <taxon>Hexapoda</taxon>
        <taxon>Insecta</taxon>
        <taxon>Pterygota</taxon>
        <taxon>Neoptera</taxon>
        <taxon>Endopterygota</taxon>
        <taxon>Hymenoptera</taxon>
        <taxon>Apocrita</taxon>
        <taxon>Aculeata</taxon>
        <taxon>Vespoidea</taxon>
        <taxon>Vespidae</taxon>
        <taxon>Vespinae</taxon>
        <taxon>Vespula</taxon>
    </lineage>
</organism>
<evidence type="ECO:0000256" key="1">
    <source>
        <dbReference type="SAM" id="MobiDB-lite"/>
    </source>
</evidence>
<dbReference type="Proteomes" id="UP000617340">
    <property type="component" value="Unassembled WGS sequence"/>
</dbReference>
<keyword evidence="3" id="KW-1185">Reference proteome</keyword>
<dbReference type="EMBL" id="JACSDZ010000011">
    <property type="protein sequence ID" value="KAF7391713.1"/>
    <property type="molecule type" value="Genomic_DNA"/>
</dbReference>
<name>A0A834N2E6_VESGE</name>
<feature type="compositionally biased region" description="Low complexity" evidence="1">
    <location>
        <begin position="17"/>
        <end position="28"/>
    </location>
</feature>
<proteinExistence type="predicted"/>
<reference evidence="2" key="1">
    <citation type="journal article" date="2020" name="G3 (Bethesda)">
        <title>High-Quality Assemblies for Three Invasive Social Wasps from the &lt;i&gt;Vespula&lt;/i&gt; Genus.</title>
        <authorList>
            <person name="Harrop T.W.R."/>
            <person name="Guhlin J."/>
            <person name="McLaughlin G.M."/>
            <person name="Permina E."/>
            <person name="Stockwell P."/>
            <person name="Gilligan J."/>
            <person name="Le Lec M.F."/>
            <person name="Gruber M.A.M."/>
            <person name="Quinn O."/>
            <person name="Lovegrove M."/>
            <person name="Duncan E.J."/>
            <person name="Remnant E.J."/>
            <person name="Van Eeckhoven J."/>
            <person name="Graham B."/>
            <person name="Knapp R.A."/>
            <person name="Langford K.W."/>
            <person name="Kronenberg Z."/>
            <person name="Press M.O."/>
            <person name="Eacker S.M."/>
            <person name="Wilson-Rankin E.E."/>
            <person name="Purcell J."/>
            <person name="Lester P.J."/>
            <person name="Dearden P.K."/>
        </authorList>
    </citation>
    <scope>NUCLEOTIDE SEQUENCE</scope>
    <source>
        <strain evidence="2">Linc-1</strain>
    </source>
</reference>
<comment type="caution">
    <text evidence="2">The sequence shown here is derived from an EMBL/GenBank/DDBJ whole genome shotgun (WGS) entry which is preliminary data.</text>
</comment>
<evidence type="ECO:0000313" key="3">
    <source>
        <dbReference type="Proteomes" id="UP000617340"/>
    </source>
</evidence>
<protein>
    <submittedName>
        <fullName evidence="2">Uncharacterized protein</fullName>
    </submittedName>
</protein>
<feature type="region of interest" description="Disordered" evidence="1">
    <location>
        <begin position="1"/>
        <end position="46"/>
    </location>
</feature>
<sequence length="105" mass="12230">MEDGGWLNEVESTDHQPPTTTTTTTTPLPLLPPPPHHHHHYHHYTIQPRKPASDNLRLNSFAIHCTVESIWNEEVQALERKLEYIMALMKCHLSIFELSDELEKR</sequence>
<accession>A0A834N2E6</accession>